<evidence type="ECO:0000313" key="2">
    <source>
        <dbReference type="Proteomes" id="UP000506160"/>
    </source>
</evidence>
<gene>
    <name evidence="1" type="primary">vgrG</name>
    <name evidence="1" type="ORF">O970_07465</name>
</gene>
<comment type="caution">
    <text evidence="1">The sequence shown here is derived from an EMBL/GenBank/DDBJ whole genome shotgun (WGS) entry which is preliminary data.</text>
</comment>
<dbReference type="InterPro" id="IPR006533">
    <property type="entry name" value="T6SS_Vgr_RhsGE"/>
</dbReference>
<dbReference type="Gene3D" id="3.55.50.10">
    <property type="entry name" value="Baseplate protein-like domains"/>
    <property type="match status" value="1"/>
</dbReference>
<dbReference type="Gene3D" id="4.10.220.110">
    <property type="match status" value="1"/>
</dbReference>
<organism evidence="1 2">
    <name type="scientific">Candidatus Schmidhempelia bombi str. Bimp</name>
    <dbReference type="NCBI Taxonomy" id="1387197"/>
    <lineage>
        <taxon>Bacteria</taxon>
        <taxon>Pseudomonadati</taxon>
        <taxon>Pseudomonadota</taxon>
        <taxon>Gammaproteobacteria</taxon>
        <taxon>Orbales</taxon>
        <taxon>Orbaceae</taxon>
        <taxon>Candidatus Schmidhempelia</taxon>
    </lineage>
</organism>
<dbReference type="EMBL" id="AWGA01000067">
    <property type="protein sequence ID" value="TEA26719.1"/>
    <property type="molecule type" value="Genomic_DNA"/>
</dbReference>
<dbReference type="Gene3D" id="2.30.110.50">
    <property type="match status" value="1"/>
</dbReference>
<protein>
    <submittedName>
        <fullName evidence="1">Type VI secretion system tip protein VgrG</fullName>
    </submittedName>
</protein>
<dbReference type="Proteomes" id="UP000506160">
    <property type="component" value="Unassembled WGS sequence"/>
</dbReference>
<reference evidence="1 2" key="1">
    <citation type="journal article" date="2014" name="Appl. Environ. Microbiol.">
        <title>Genomic features of a bumble bee symbiont reflect its host environment.</title>
        <authorList>
            <person name="Martinson V.G."/>
            <person name="Magoc T."/>
            <person name="Koch H."/>
            <person name="Salzberg S.L."/>
            <person name="Moran N.A."/>
        </authorList>
    </citation>
    <scope>NUCLEOTIDE SEQUENCE [LARGE SCALE GENOMIC DNA]</scope>
    <source>
        <strain evidence="1 2">Bimp</strain>
    </source>
</reference>
<sequence>MDTLEHLISKMSNPTLNNYTLSINGVDRAQHLSVLSVNAHDTLNKPWHYEIIFTSSDKQIAADAILTQKAQFTFQPQQSHLLSTQLSSLTQPTLPRTLHGVITEFSQLSVNKQQAQYKVILAPRLALLGLHRYSAIYQHQSVIEVVEQILRKHGFTGIDYRLELRDTYPMREFITQWQESDLEFIQRILADIGVWFCFETDSKHGCEVMVISDGEQGYHNYGTIVYQQPSGTVDSHIESIWDLQQHSKTVPQSVRVQDYNYREAGNDMLAEVNSQPDDNTTHGTQYLYDQHYKQKGDKQTVETGAWYAEIRHQQYLSEQILITGKSNQFH</sequence>
<name>A0AB94IBD7_9GAMM</name>
<feature type="non-terminal residue" evidence="1">
    <location>
        <position position="330"/>
    </location>
</feature>
<dbReference type="Pfam" id="PF05954">
    <property type="entry name" value="Phage_GPD"/>
    <property type="match status" value="1"/>
</dbReference>
<dbReference type="RefSeq" id="WP_024496495.1">
    <property type="nucleotide sequence ID" value="NZ_AWGA01000067.1"/>
</dbReference>
<dbReference type="SUPFAM" id="SSF69279">
    <property type="entry name" value="Phage tail proteins"/>
    <property type="match status" value="2"/>
</dbReference>
<evidence type="ECO:0000313" key="1">
    <source>
        <dbReference type="EMBL" id="TEA26719.1"/>
    </source>
</evidence>
<dbReference type="AlphaFoldDB" id="A0AB94IBD7"/>
<keyword evidence="2" id="KW-1185">Reference proteome</keyword>
<dbReference type="NCBIfam" id="TIGR01646">
    <property type="entry name" value="vgr_GE"/>
    <property type="match status" value="1"/>
</dbReference>
<proteinExistence type="predicted"/>
<accession>A0AB94IBD7</accession>